<dbReference type="Gene3D" id="1.25.40.10">
    <property type="entry name" value="Tetratricopeptide repeat domain"/>
    <property type="match status" value="1"/>
</dbReference>
<reference evidence="1" key="1">
    <citation type="journal article" date="2015" name="Nature">
        <title>Complex archaea that bridge the gap between prokaryotes and eukaryotes.</title>
        <authorList>
            <person name="Spang A."/>
            <person name="Saw J.H."/>
            <person name="Jorgensen S.L."/>
            <person name="Zaremba-Niedzwiedzka K."/>
            <person name="Martijn J."/>
            <person name="Lind A.E."/>
            <person name="van Eijk R."/>
            <person name="Schleper C."/>
            <person name="Guy L."/>
            <person name="Ettema T.J."/>
        </authorList>
    </citation>
    <scope>NUCLEOTIDE SEQUENCE</scope>
</reference>
<organism evidence="1">
    <name type="scientific">marine sediment metagenome</name>
    <dbReference type="NCBI Taxonomy" id="412755"/>
    <lineage>
        <taxon>unclassified sequences</taxon>
        <taxon>metagenomes</taxon>
        <taxon>ecological metagenomes</taxon>
    </lineage>
</organism>
<dbReference type="InterPro" id="IPR011990">
    <property type="entry name" value="TPR-like_helical_dom_sf"/>
</dbReference>
<gene>
    <name evidence="1" type="ORF">LCGC14_2803260</name>
</gene>
<name>A0A0F9BDH1_9ZZZZ</name>
<comment type="caution">
    <text evidence="1">The sequence shown here is derived from an EMBL/GenBank/DDBJ whole genome shotgun (WGS) entry which is preliminary data.</text>
</comment>
<dbReference type="AlphaFoldDB" id="A0A0F9BDH1"/>
<evidence type="ECO:0000313" key="1">
    <source>
        <dbReference type="EMBL" id="KKK82451.1"/>
    </source>
</evidence>
<sequence>MKLSGIKAVGKHSPTEAFHYYQEALKALKQLPESLENKKAKIEVCLLSFLPSNILGQPEGSLQMYQEAEKLSKEIDDEISLAHSYSMINVFYWMRGESFQAIKYSEKGFEIAKRTQDISVIAPITTNLCHTYESQGLYFKIINIAPDVLHLLEEKEKCFDFFQNDCNISSTLHTLWMRFGSAGEF</sequence>
<proteinExistence type="predicted"/>
<accession>A0A0F9BDH1</accession>
<evidence type="ECO:0008006" key="2">
    <source>
        <dbReference type="Google" id="ProtNLM"/>
    </source>
</evidence>
<dbReference type="SUPFAM" id="SSF48452">
    <property type="entry name" value="TPR-like"/>
    <property type="match status" value="1"/>
</dbReference>
<dbReference type="EMBL" id="LAZR01052668">
    <property type="protein sequence ID" value="KKK82451.1"/>
    <property type="molecule type" value="Genomic_DNA"/>
</dbReference>
<protein>
    <recommendedName>
        <fullName evidence="2">MalT-like TPR region domain-containing protein</fullName>
    </recommendedName>
</protein>